<dbReference type="AlphaFoldDB" id="A0AAE1LUB1"/>
<feature type="compositionally biased region" description="Basic and acidic residues" evidence="1">
    <location>
        <begin position="30"/>
        <end position="42"/>
    </location>
</feature>
<reference evidence="2" key="1">
    <citation type="submission" date="2021-07" db="EMBL/GenBank/DDBJ databases">
        <authorList>
            <person name="Catto M.A."/>
            <person name="Jacobson A."/>
            <person name="Kennedy G."/>
            <person name="Labadie P."/>
            <person name="Hunt B.G."/>
            <person name="Srinivasan R."/>
        </authorList>
    </citation>
    <scope>NUCLEOTIDE SEQUENCE</scope>
    <source>
        <strain evidence="2">PL_HMW_Pooled</strain>
        <tissue evidence="2">Head</tissue>
    </source>
</reference>
<reference evidence="2" key="2">
    <citation type="journal article" date="2023" name="BMC Genomics">
        <title>Pest status, molecular evolution, and epigenetic factors derived from the genome assembly of Frankliniella fusca, a thysanopteran phytovirus vector.</title>
        <authorList>
            <person name="Catto M.A."/>
            <person name="Labadie P.E."/>
            <person name="Jacobson A.L."/>
            <person name="Kennedy G.G."/>
            <person name="Srinivasan R."/>
            <person name="Hunt B.G."/>
        </authorList>
    </citation>
    <scope>NUCLEOTIDE SEQUENCE</scope>
    <source>
        <strain evidence="2">PL_HMW_Pooled</strain>
    </source>
</reference>
<organism evidence="2 3">
    <name type="scientific">Frankliniella fusca</name>
    <dbReference type="NCBI Taxonomy" id="407009"/>
    <lineage>
        <taxon>Eukaryota</taxon>
        <taxon>Metazoa</taxon>
        <taxon>Ecdysozoa</taxon>
        <taxon>Arthropoda</taxon>
        <taxon>Hexapoda</taxon>
        <taxon>Insecta</taxon>
        <taxon>Pterygota</taxon>
        <taxon>Neoptera</taxon>
        <taxon>Paraneoptera</taxon>
        <taxon>Thysanoptera</taxon>
        <taxon>Terebrantia</taxon>
        <taxon>Thripoidea</taxon>
        <taxon>Thripidae</taxon>
        <taxon>Frankliniella</taxon>
    </lineage>
</organism>
<evidence type="ECO:0000313" key="2">
    <source>
        <dbReference type="EMBL" id="KAK3932015.1"/>
    </source>
</evidence>
<feature type="region of interest" description="Disordered" evidence="1">
    <location>
        <begin position="57"/>
        <end position="91"/>
    </location>
</feature>
<dbReference type="EMBL" id="JAHWGI010001434">
    <property type="protein sequence ID" value="KAK3932015.1"/>
    <property type="molecule type" value="Genomic_DNA"/>
</dbReference>
<gene>
    <name evidence="2" type="ORF">KUF71_011343</name>
</gene>
<feature type="compositionally biased region" description="Basic residues" evidence="1">
    <location>
        <begin position="1"/>
        <end position="11"/>
    </location>
</feature>
<feature type="compositionally biased region" description="Basic and acidic residues" evidence="1">
    <location>
        <begin position="12"/>
        <end position="21"/>
    </location>
</feature>
<name>A0AAE1LUB1_9NEOP</name>
<dbReference type="Proteomes" id="UP001219518">
    <property type="component" value="Unassembled WGS sequence"/>
</dbReference>
<sequence>MKTRGMKKNYRKMNEGDKGVEDTPMNSKNLKKDKQKQPKLQEKIDLKKIKIEKMDDFDLDSYEREKLPDKQKAGPSKIETINIDSDSNESTLSGCIRKIDAANANIHNSCDDLSNAEKSDGEIDNEDSSTKKGLKRQLSSDDETTVKKGKHEKTKRAKTPSSSEESSSDDDDDNTVSNQIIDLQNKLKQLIDIASNKKKNTISGNPGRHEVR</sequence>
<comment type="caution">
    <text evidence="2">The sequence shown here is derived from an EMBL/GenBank/DDBJ whole genome shotgun (WGS) entry which is preliminary data.</text>
</comment>
<evidence type="ECO:0000256" key="1">
    <source>
        <dbReference type="SAM" id="MobiDB-lite"/>
    </source>
</evidence>
<evidence type="ECO:0000313" key="3">
    <source>
        <dbReference type="Proteomes" id="UP001219518"/>
    </source>
</evidence>
<feature type="compositionally biased region" description="Polar residues" evidence="1">
    <location>
        <begin position="82"/>
        <end position="91"/>
    </location>
</feature>
<proteinExistence type="predicted"/>
<feature type="region of interest" description="Disordered" evidence="1">
    <location>
        <begin position="112"/>
        <end position="180"/>
    </location>
</feature>
<accession>A0AAE1LUB1</accession>
<feature type="compositionally biased region" description="Basic and acidic residues" evidence="1">
    <location>
        <begin position="57"/>
        <end position="72"/>
    </location>
</feature>
<keyword evidence="3" id="KW-1185">Reference proteome</keyword>
<feature type="region of interest" description="Disordered" evidence="1">
    <location>
        <begin position="1"/>
        <end position="42"/>
    </location>
</feature>
<feature type="region of interest" description="Disordered" evidence="1">
    <location>
        <begin position="193"/>
        <end position="212"/>
    </location>
</feature>
<protein>
    <submittedName>
        <fullName evidence="2">Histone transcription regulator 3-like protein</fullName>
    </submittedName>
</protein>
<feature type="compositionally biased region" description="Basic residues" evidence="1">
    <location>
        <begin position="147"/>
        <end position="158"/>
    </location>
</feature>